<keyword evidence="4" id="KW-1185">Reference proteome</keyword>
<keyword evidence="2" id="KW-0732">Signal</keyword>
<keyword evidence="1" id="KW-1133">Transmembrane helix</keyword>
<proteinExistence type="predicted"/>
<gene>
    <name evidence="3" type="ORF">QQ008_24595</name>
</gene>
<feature type="transmembrane region" description="Helical" evidence="1">
    <location>
        <begin position="224"/>
        <end position="244"/>
    </location>
</feature>
<dbReference type="Proteomes" id="UP001172082">
    <property type="component" value="Unassembled WGS sequence"/>
</dbReference>
<name>A0ABT8KV02_9BACT</name>
<accession>A0ABT8KV02</accession>
<reference evidence="3" key="1">
    <citation type="submission" date="2023-06" db="EMBL/GenBank/DDBJ databases">
        <title>Genomic of Parafulvivirga corallium.</title>
        <authorList>
            <person name="Wang G."/>
        </authorList>
    </citation>
    <scope>NUCLEOTIDE SEQUENCE</scope>
    <source>
        <strain evidence="3">BMA10</strain>
    </source>
</reference>
<feature type="signal peptide" evidence="2">
    <location>
        <begin position="1"/>
        <end position="18"/>
    </location>
</feature>
<feature type="chain" id="PRO_5047296097" evidence="2">
    <location>
        <begin position="19"/>
        <end position="309"/>
    </location>
</feature>
<protein>
    <submittedName>
        <fullName evidence="3">Uncharacterized protein</fullName>
    </submittedName>
</protein>
<evidence type="ECO:0000256" key="1">
    <source>
        <dbReference type="SAM" id="Phobius"/>
    </source>
</evidence>
<dbReference type="EMBL" id="JAUJEA010000012">
    <property type="protein sequence ID" value="MDN5204594.1"/>
    <property type="molecule type" value="Genomic_DNA"/>
</dbReference>
<comment type="caution">
    <text evidence="3">The sequence shown here is derived from an EMBL/GenBank/DDBJ whole genome shotgun (WGS) entry which is preliminary data.</text>
</comment>
<dbReference type="RefSeq" id="WP_346754618.1">
    <property type="nucleotide sequence ID" value="NZ_JAUJEA010000012.1"/>
</dbReference>
<organism evidence="3 4">
    <name type="scientific">Splendidivirga corallicola</name>
    <dbReference type="NCBI Taxonomy" id="3051826"/>
    <lineage>
        <taxon>Bacteria</taxon>
        <taxon>Pseudomonadati</taxon>
        <taxon>Bacteroidota</taxon>
        <taxon>Cytophagia</taxon>
        <taxon>Cytophagales</taxon>
        <taxon>Splendidivirgaceae</taxon>
        <taxon>Splendidivirga</taxon>
    </lineage>
</organism>
<sequence length="309" mass="35186">MKYILIIIVSFLSNVAIAQRAEDYQTTERINQYFSFLMPSDSIYNLFEANDDTTRKPMLIFGLTHDPQVGAVLPEVEIWVNEKKLLSSDMNGYFGFITFDSTKIKFTKQGYTSFFKEYMAIETTKSSIFKADIPMIKEDIKQENTLNTTIDTTKQILNEITTSNEMIEDQTSKEQDDLPDNTILEEDTLQTGNKFSSDSLNTLSMKDIETINHAIGNLEGQLTWISYLITGFAGLALTVLLFILSRSFTNSKTLNELAKDLAVLNATLIEKDKGTEEWKKEFQKNTQDYNQSISKIQESLAKIEGKLNI</sequence>
<evidence type="ECO:0000313" key="3">
    <source>
        <dbReference type="EMBL" id="MDN5204594.1"/>
    </source>
</evidence>
<evidence type="ECO:0000313" key="4">
    <source>
        <dbReference type="Proteomes" id="UP001172082"/>
    </source>
</evidence>
<evidence type="ECO:0000256" key="2">
    <source>
        <dbReference type="SAM" id="SignalP"/>
    </source>
</evidence>
<keyword evidence="1" id="KW-0812">Transmembrane</keyword>
<keyword evidence="1" id="KW-0472">Membrane</keyword>